<dbReference type="PANTHER" id="PTHR47461:SF1">
    <property type="entry name" value="PHYTOLONGIN PHYL1.2"/>
    <property type="match status" value="1"/>
</dbReference>
<name>A0ABP0VSY8_9BRYO</name>
<dbReference type="Gene3D" id="3.30.450.50">
    <property type="entry name" value="Longin domain"/>
    <property type="match status" value="1"/>
</dbReference>
<proteinExistence type="inferred from homology"/>
<evidence type="ECO:0000313" key="7">
    <source>
        <dbReference type="EMBL" id="CAK9257429.1"/>
    </source>
</evidence>
<sequence>MGSVSNLVYYASVSKGTTILAEHSGPGDDLAMVAIECLGKVPSLHSRFTYTTNGRMFNCLMDGAFTYCAIVDQALGKQKAFGFLEKVRDEFKLLLMSQGWALDGVALEAYCLNDDFMVVYQHLVKPLVGIPQKELDHMWEQTLARQSAESGADAGDDSEDHTCLLPEHHVHSEKKGNHLLESLTWKANSKRVQQQQVIEVKEIMMTNSGKALDKGQKLQMTGGGTTPTYEDIHMSRSPSRRMEGRQMASYMWWHTVKVILIFDLIVCLLLFAVWLGLCKGFQCIGRH</sequence>
<dbReference type="InterPro" id="IPR044783">
    <property type="entry name" value="PHYL"/>
</dbReference>
<evidence type="ECO:0000259" key="6">
    <source>
        <dbReference type="PROSITE" id="PS50859"/>
    </source>
</evidence>
<dbReference type="InterPro" id="IPR011012">
    <property type="entry name" value="Longin-like_dom_sf"/>
</dbReference>
<feature type="transmembrane region" description="Helical" evidence="5">
    <location>
        <begin position="250"/>
        <end position="277"/>
    </location>
</feature>
<dbReference type="Pfam" id="PF13774">
    <property type="entry name" value="Longin"/>
    <property type="match status" value="1"/>
</dbReference>
<evidence type="ECO:0000313" key="8">
    <source>
        <dbReference type="Proteomes" id="UP001497444"/>
    </source>
</evidence>
<dbReference type="Proteomes" id="UP001497444">
    <property type="component" value="Chromosome 10"/>
</dbReference>
<dbReference type="InterPro" id="IPR010908">
    <property type="entry name" value="Longin_dom"/>
</dbReference>
<evidence type="ECO:0000256" key="1">
    <source>
        <dbReference type="ARBA" id="ARBA00004370"/>
    </source>
</evidence>
<accession>A0ABP0VSY8</accession>
<keyword evidence="5" id="KW-1133">Transmembrane helix</keyword>
<comment type="subcellular location">
    <subcellularLocation>
        <location evidence="1">Membrane</location>
    </subcellularLocation>
</comment>
<evidence type="ECO:0000256" key="2">
    <source>
        <dbReference type="ARBA" id="ARBA00008025"/>
    </source>
</evidence>
<feature type="compositionally biased region" description="Basic and acidic residues" evidence="4">
    <location>
        <begin position="230"/>
        <end position="240"/>
    </location>
</feature>
<dbReference type="PANTHER" id="PTHR47461">
    <property type="entry name" value="PHYTOLONGIN PHYL1.2"/>
    <property type="match status" value="1"/>
</dbReference>
<evidence type="ECO:0000256" key="3">
    <source>
        <dbReference type="ARBA" id="ARBA00023136"/>
    </source>
</evidence>
<keyword evidence="8" id="KW-1185">Reference proteome</keyword>
<dbReference type="Gene3D" id="1.20.5.110">
    <property type="match status" value="1"/>
</dbReference>
<protein>
    <recommendedName>
        <fullName evidence="6">Longin domain-containing protein</fullName>
    </recommendedName>
</protein>
<dbReference type="SMART" id="SM01270">
    <property type="entry name" value="Longin"/>
    <property type="match status" value="1"/>
</dbReference>
<keyword evidence="5" id="KW-0812">Transmembrane</keyword>
<dbReference type="CDD" id="cd14824">
    <property type="entry name" value="Longin"/>
    <property type="match status" value="1"/>
</dbReference>
<feature type="region of interest" description="Disordered" evidence="4">
    <location>
        <begin position="215"/>
        <end position="240"/>
    </location>
</feature>
<organism evidence="7 8">
    <name type="scientific">Sphagnum jensenii</name>
    <dbReference type="NCBI Taxonomy" id="128206"/>
    <lineage>
        <taxon>Eukaryota</taxon>
        <taxon>Viridiplantae</taxon>
        <taxon>Streptophyta</taxon>
        <taxon>Embryophyta</taxon>
        <taxon>Bryophyta</taxon>
        <taxon>Sphagnophytina</taxon>
        <taxon>Sphagnopsida</taxon>
        <taxon>Sphagnales</taxon>
        <taxon>Sphagnaceae</taxon>
        <taxon>Sphagnum</taxon>
    </lineage>
</organism>
<feature type="domain" description="Longin" evidence="6">
    <location>
        <begin position="7"/>
        <end position="120"/>
    </location>
</feature>
<dbReference type="PROSITE" id="PS50859">
    <property type="entry name" value="LONGIN"/>
    <property type="match status" value="1"/>
</dbReference>
<dbReference type="SUPFAM" id="SSF64356">
    <property type="entry name" value="SNARE-like"/>
    <property type="match status" value="1"/>
</dbReference>
<reference evidence="7" key="1">
    <citation type="submission" date="2024-02" db="EMBL/GenBank/DDBJ databases">
        <authorList>
            <consortium name="ELIXIR-Norway"/>
            <consortium name="Elixir Norway"/>
        </authorList>
    </citation>
    <scope>NUCLEOTIDE SEQUENCE</scope>
</reference>
<comment type="similarity">
    <text evidence="2">Belongs to the synaptobrevin family.</text>
</comment>
<keyword evidence="3 5" id="KW-0472">Membrane</keyword>
<gene>
    <name evidence="7" type="ORF">CSSPJE1EN1_LOCUS2907</name>
</gene>
<dbReference type="EMBL" id="OZ020105">
    <property type="protein sequence ID" value="CAK9257429.1"/>
    <property type="molecule type" value="Genomic_DNA"/>
</dbReference>
<evidence type="ECO:0000256" key="5">
    <source>
        <dbReference type="SAM" id="Phobius"/>
    </source>
</evidence>
<evidence type="ECO:0000256" key="4">
    <source>
        <dbReference type="SAM" id="MobiDB-lite"/>
    </source>
</evidence>